<evidence type="ECO:0000313" key="3">
    <source>
        <dbReference type="Proteomes" id="UP001595939"/>
    </source>
</evidence>
<dbReference type="Gene3D" id="1.25.10.10">
    <property type="entry name" value="Leucine-rich Repeat Variant"/>
    <property type="match status" value="1"/>
</dbReference>
<dbReference type="InterPro" id="IPR016024">
    <property type="entry name" value="ARM-type_fold"/>
</dbReference>
<evidence type="ECO:0000313" key="2">
    <source>
        <dbReference type="EMBL" id="MFC4455280.1"/>
    </source>
</evidence>
<proteinExistence type="predicted"/>
<feature type="region of interest" description="Disordered" evidence="1">
    <location>
        <begin position="18"/>
        <end position="37"/>
    </location>
</feature>
<gene>
    <name evidence="2" type="ORF">ACFO0P_15995</name>
</gene>
<keyword evidence="3" id="KW-1185">Reference proteome</keyword>
<dbReference type="InterPro" id="IPR011989">
    <property type="entry name" value="ARM-like"/>
</dbReference>
<name>A0ABV8YCJ0_9DEIO</name>
<dbReference type="SUPFAM" id="SSF48371">
    <property type="entry name" value="ARM repeat"/>
    <property type="match status" value="1"/>
</dbReference>
<comment type="caution">
    <text evidence="2">The sequence shown here is derived from an EMBL/GenBank/DDBJ whole genome shotgun (WGS) entry which is preliminary data.</text>
</comment>
<dbReference type="Proteomes" id="UP001595939">
    <property type="component" value="Unassembled WGS sequence"/>
</dbReference>
<dbReference type="Pfam" id="PF03130">
    <property type="entry name" value="HEAT_PBS"/>
    <property type="match status" value="1"/>
</dbReference>
<sequence length="208" mass="22945">MALPASTSDLTLKLMDSKSATRRSAARSLRKRRDPSAGPALLAALEQEIQDPRTWETQYQMIMALGESDVISAIPLLQTIAHTPREATMVFVATGDALIRLAACQKQTDAVWHSLVHQRHEDVISGALRGTHMAHLPVREETVMAIMTTLQDYPSDHPIMFWAATAAWRWTVPAAHHLLTTLASSPRADIQKAARQALQGKAVKHHVL</sequence>
<reference evidence="3" key="1">
    <citation type="journal article" date="2019" name="Int. J. Syst. Evol. Microbiol.">
        <title>The Global Catalogue of Microorganisms (GCM) 10K type strain sequencing project: providing services to taxonomists for standard genome sequencing and annotation.</title>
        <authorList>
            <consortium name="The Broad Institute Genomics Platform"/>
            <consortium name="The Broad Institute Genome Sequencing Center for Infectious Disease"/>
            <person name="Wu L."/>
            <person name="Ma J."/>
        </authorList>
    </citation>
    <scope>NUCLEOTIDE SEQUENCE [LARGE SCALE GENOMIC DNA]</scope>
    <source>
        <strain evidence="3">CCUG 39970</strain>
    </source>
</reference>
<organism evidence="2 3">
    <name type="scientific">Deinococcus sonorensis</name>
    <dbReference type="NCBI Taxonomy" id="309891"/>
    <lineage>
        <taxon>Bacteria</taxon>
        <taxon>Thermotogati</taxon>
        <taxon>Deinococcota</taxon>
        <taxon>Deinococci</taxon>
        <taxon>Deinococcales</taxon>
        <taxon>Deinococcaceae</taxon>
        <taxon>Deinococcus</taxon>
    </lineage>
</organism>
<dbReference type="EMBL" id="JBHSEG010000008">
    <property type="protein sequence ID" value="MFC4455280.1"/>
    <property type="molecule type" value="Genomic_DNA"/>
</dbReference>
<dbReference type="InterPro" id="IPR004155">
    <property type="entry name" value="PBS_lyase_HEAT"/>
</dbReference>
<evidence type="ECO:0000256" key="1">
    <source>
        <dbReference type="SAM" id="MobiDB-lite"/>
    </source>
</evidence>
<dbReference type="SMART" id="SM00567">
    <property type="entry name" value="EZ_HEAT"/>
    <property type="match status" value="2"/>
</dbReference>
<accession>A0ABV8YCJ0</accession>
<dbReference type="RefSeq" id="WP_380129993.1">
    <property type="nucleotide sequence ID" value="NZ_JBHSEG010000008.1"/>
</dbReference>
<protein>
    <submittedName>
        <fullName evidence="2">HEAT repeat domain-containing protein</fullName>
    </submittedName>
</protein>
<feature type="compositionally biased region" description="Basic residues" evidence="1">
    <location>
        <begin position="20"/>
        <end position="33"/>
    </location>
</feature>